<evidence type="ECO:0000313" key="3">
    <source>
        <dbReference type="Proteomes" id="UP000253061"/>
    </source>
</evidence>
<organism evidence="2 3">
    <name type="scientific">Thalassospira profundimaris</name>
    <dbReference type="NCBI Taxonomy" id="502049"/>
    <lineage>
        <taxon>Bacteria</taxon>
        <taxon>Pseudomonadati</taxon>
        <taxon>Pseudomonadota</taxon>
        <taxon>Alphaproteobacteria</taxon>
        <taxon>Rhodospirillales</taxon>
        <taxon>Thalassospiraceae</taxon>
        <taxon>Thalassospira</taxon>
    </lineage>
</organism>
<protein>
    <recommendedName>
        <fullName evidence="4">Lipoprotein</fullName>
    </recommendedName>
</protein>
<reference evidence="2 3" key="1">
    <citation type="submission" date="2014-07" db="EMBL/GenBank/DDBJ databases">
        <title>Draft genome sequence of Thalassospira profundimaris R8-17.</title>
        <authorList>
            <person name="Lai Q."/>
            <person name="Shao Z."/>
        </authorList>
    </citation>
    <scope>NUCLEOTIDE SEQUENCE [LARGE SCALE GENOMIC DNA]</scope>
    <source>
        <strain evidence="2 3">R8-17</strain>
    </source>
</reference>
<accession>A0A367V6S3</accession>
<feature type="transmembrane region" description="Helical" evidence="1">
    <location>
        <begin position="88"/>
        <end position="108"/>
    </location>
</feature>
<evidence type="ECO:0000256" key="1">
    <source>
        <dbReference type="SAM" id="Phobius"/>
    </source>
</evidence>
<dbReference type="EMBL" id="JPWB01000006">
    <property type="protein sequence ID" value="RCK20906.1"/>
    <property type="molecule type" value="Genomic_DNA"/>
</dbReference>
<feature type="transmembrane region" description="Helical" evidence="1">
    <location>
        <begin position="12"/>
        <end position="29"/>
    </location>
</feature>
<dbReference type="Proteomes" id="UP000253061">
    <property type="component" value="Unassembled WGS sequence"/>
</dbReference>
<evidence type="ECO:0000313" key="2">
    <source>
        <dbReference type="EMBL" id="RCK20906.1"/>
    </source>
</evidence>
<comment type="caution">
    <text evidence="2">The sequence shown here is derived from an EMBL/GenBank/DDBJ whole genome shotgun (WGS) entry which is preliminary data.</text>
</comment>
<feature type="transmembrane region" description="Helical" evidence="1">
    <location>
        <begin position="114"/>
        <end position="138"/>
    </location>
</feature>
<proteinExistence type="predicted"/>
<sequence length="154" mass="17171">MNHRYSKHFQRIIALPALVAFVLACIDLLDNEPASHFIETHAPQGVILSIYGGILALNVFAALPYIPDVLRGEFHWKIRTPINPLDRYGVFVTGLFFAPLIAVVSGYALYQQTLPATVCFLLAFLPVFCTMISLSFWIRLLGALLARIAELAQK</sequence>
<evidence type="ECO:0008006" key="4">
    <source>
        <dbReference type="Google" id="ProtNLM"/>
    </source>
</evidence>
<keyword evidence="1" id="KW-0472">Membrane</keyword>
<name>A0A367V6S3_9PROT</name>
<dbReference type="PROSITE" id="PS51257">
    <property type="entry name" value="PROKAR_LIPOPROTEIN"/>
    <property type="match status" value="1"/>
</dbReference>
<feature type="transmembrane region" description="Helical" evidence="1">
    <location>
        <begin position="49"/>
        <end position="67"/>
    </location>
</feature>
<dbReference type="AlphaFoldDB" id="A0A367V6S3"/>
<gene>
    <name evidence="2" type="ORF">TH6_14075</name>
</gene>
<keyword evidence="1" id="KW-0812">Transmembrane</keyword>
<keyword evidence="1" id="KW-1133">Transmembrane helix</keyword>